<sequence>MNNPTMDRTLLESHLSLNMLKKRHTWMKTNKEDPFMLAISMTSTADLIQVKSASNSIQKKTDNKNLTKMLTFEGDTHEVMIILKEKCILGPMQSRVDGDFEKTMKQVLAEDSSQE</sequence>
<organism evidence="1 2">
    <name type="scientific">Cirrhinus mrigala</name>
    <name type="common">Mrigala</name>
    <dbReference type="NCBI Taxonomy" id="683832"/>
    <lineage>
        <taxon>Eukaryota</taxon>
        <taxon>Metazoa</taxon>
        <taxon>Chordata</taxon>
        <taxon>Craniata</taxon>
        <taxon>Vertebrata</taxon>
        <taxon>Euteleostomi</taxon>
        <taxon>Actinopterygii</taxon>
        <taxon>Neopterygii</taxon>
        <taxon>Teleostei</taxon>
        <taxon>Ostariophysi</taxon>
        <taxon>Cypriniformes</taxon>
        <taxon>Cyprinidae</taxon>
        <taxon>Labeoninae</taxon>
        <taxon>Labeonini</taxon>
        <taxon>Cirrhinus</taxon>
    </lineage>
</organism>
<evidence type="ECO:0000313" key="1">
    <source>
        <dbReference type="EMBL" id="KAL0166297.1"/>
    </source>
</evidence>
<dbReference type="AlphaFoldDB" id="A0ABD0NX07"/>
<comment type="caution">
    <text evidence="1">The sequence shown here is derived from an EMBL/GenBank/DDBJ whole genome shotgun (WGS) entry which is preliminary data.</text>
</comment>
<gene>
    <name evidence="1" type="ORF">M9458_038141</name>
</gene>
<protein>
    <submittedName>
        <fullName evidence="1">Uncharacterized protein</fullName>
    </submittedName>
</protein>
<dbReference type="EMBL" id="JAMKFB020000019">
    <property type="protein sequence ID" value="KAL0166297.1"/>
    <property type="molecule type" value="Genomic_DNA"/>
</dbReference>
<name>A0ABD0NX07_CIRMR</name>
<evidence type="ECO:0000313" key="2">
    <source>
        <dbReference type="Proteomes" id="UP001529510"/>
    </source>
</evidence>
<accession>A0ABD0NX07</accession>
<reference evidence="1 2" key="1">
    <citation type="submission" date="2024-05" db="EMBL/GenBank/DDBJ databases">
        <title>Genome sequencing and assembly of Indian major carp, Cirrhinus mrigala (Hamilton, 1822).</title>
        <authorList>
            <person name="Mohindra V."/>
            <person name="Chowdhury L.M."/>
            <person name="Lal K."/>
            <person name="Jena J.K."/>
        </authorList>
    </citation>
    <scope>NUCLEOTIDE SEQUENCE [LARGE SCALE GENOMIC DNA]</scope>
    <source>
        <strain evidence="1">CM1030</strain>
        <tissue evidence="1">Blood</tissue>
    </source>
</reference>
<feature type="non-terminal residue" evidence="1">
    <location>
        <position position="115"/>
    </location>
</feature>
<proteinExistence type="predicted"/>
<dbReference type="Proteomes" id="UP001529510">
    <property type="component" value="Unassembled WGS sequence"/>
</dbReference>
<keyword evidence="2" id="KW-1185">Reference proteome</keyword>